<reference evidence="4" key="1">
    <citation type="submission" date="2019-12" db="EMBL/GenBank/DDBJ databases">
        <authorList>
            <person name="Scholes J."/>
        </authorList>
    </citation>
    <scope>NUCLEOTIDE SEQUENCE</scope>
</reference>
<keyword evidence="3" id="KW-0653">Protein transport</keyword>
<comment type="caution">
    <text evidence="4">The sequence shown here is derived from an EMBL/GenBank/DDBJ whole genome shotgun (WGS) entry which is preliminary data.</text>
</comment>
<keyword evidence="5" id="KW-1185">Reference proteome</keyword>
<dbReference type="GO" id="GO:0006886">
    <property type="term" value="P:intracellular protein transport"/>
    <property type="evidence" value="ECO:0007669"/>
    <property type="project" value="InterPro"/>
</dbReference>
<organism evidence="4 5">
    <name type="scientific">Striga hermonthica</name>
    <name type="common">Purple witchweed</name>
    <name type="synonym">Buchnera hermonthica</name>
    <dbReference type="NCBI Taxonomy" id="68872"/>
    <lineage>
        <taxon>Eukaryota</taxon>
        <taxon>Viridiplantae</taxon>
        <taxon>Streptophyta</taxon>
        <taxon>Embryophyta</taxon>
        <taxon>Tracheophyta</taxon>
        <taxon>Spermatophyta</taxon>
        <taxon>Magnoliopsida</taxon>
        <taxon>eudicotyledons</taxon>
        <taxon>Gunneridae</taxon>
        <taxon>Pentapetalae</taxon>
        <taxon>asterids</taxon>
        <taxon>lamiids</taxon>
        <taxon>Lamiales</taxon>
        <taxon>Orobanchaceae</taxon>
        <taxon>Buchnereae</taxon>
        <taxon>Striga</taxon>
    </lineage>
</organism>
<dbReference type="AlphaFoldDB" id="A0A9N7RM64"/>
<dbReference type="Proteomes" id="UP001153555">
    <property type="component" value="Unassembled WGS sequence"/>
</dbReference>
<dbReference type="GO" id="GO:0005774">
    <property type="term" value="C:vacuolar membrane"/>
    <property type="evidence" value="ECO:0007669"/>
    <property type="project" value="TreeGrafter"/>
</dbReference>
<dbReference type="GO" id="GO:0005483">
    <property type="term" value="F:soluble NSF attachment protein activity"/>
    <property type="evidence" value="ECO:0007669"/>
    <property type="project" value="TreeGrafter"/>
</dbReference>
<dbReference type="SUPFAM" id="SSF48452">
    <property type="entry name" value="TPR-like"/>
    <property type="match status" value="1"/>
</dbReference>
<accession>A0A9N7RM64</accession>
<dbReference type="GO" id="GO:0019905">
    <property type="term" value="F:syntaxin binding"/>
    <property type="evidence" value="ECO:0007669"/>
    <property type="project" value="TreeGrafter"/>
</dbReference>
<dbReference type="GO" id="GO:0031201">
    <property type="term" value="C:SNARE complex"/>
    <property type="evidence" value="ECO:0007669"/>
    <property type="project" value="TreeGrafter"/>
</dbReference>
<sequence>MYSVKDYLLIAGICQLYKNDVVAINNALDRYKDLDPTFSRTWQYRFVVDLAAAIDKEDTAKFADAVKEYDRVTHLDAWITTLLLRVEEALKAKELQEVSQGIAT</sequence>
<protein>
    <submittedName>
        <fullName evidence="4">Alpha-soluble NSF attachment protein 2</fullName>
    </submittedName>
</protein>
<dbReference type="GO" id="GO:0035494">
    <property type="term" value="P:SNARE complex disassembly"/>
    <property type="evidence" value="ECO:0007669"/>
    <property type="project" value="TreeGrafter"/>
</dbReference>
<evidence type="ECO:0000256" key="3">
    <source>
        <dbReference type="ARBA" id="ARBA00022927"/>
    </source>
</evidence>
<comment type="similarity">
    <text evidence="1">Belongs to the SNAP family.</text>
</comment>
<dbReference type="InterPro" id="IPR011990">
    <property type="entry name" value="TPR-like_helical_dom_sf"/>
</dbReference>
<dbReference type="PANTHER" id="PTHR13768:SF8">
    <property type="entry name" value="ALPHA-SOLUBLE NSF ATTACHMENT PROTEIN"/>
    <property type="match status" value="1"/>
</dbReference>
<dbReference type="PANTHER" id="PTHR13768">
    <property type="entry name" value="SOLUBLE NSF ATTACHMENT PROTEIN SNAP"/>
    <property type="match status" value="1"/>
</dbReference>
<evidence type="ECO:0000313" key="5">
    <source>
        <dbReference type="Proteomes" id="UP001153555"/>
    </source>
</evidence>
<gene>
    <name evidence="4" type="ORF">SHERM_03711</name>
</gene>
<proteinExistence type="inferred from homology"/>
<dbReference type="EMBL" id="CACSLK010030184">
    <property type="protein sequence ID" value="CAA0836644.1"/>
    <property type="molecule type" value="Genomic_DNA"/>
</dbReference>
<keyword evidence="2" id="KW-0813">Transport</keyword>
<evidence type="ECO:0000256" key="2">
    <source>
        <dbReference type="ARBA" id="ARBA00022448"/>
    </source>
</evidence>
<name>A0A9N7RM64_STRHE</name>
<evidence type="ECO:0000256" key="1">
    <source>
        <dbReference type="ARBA" id="ARBA00010050"/>
    </source>
</evidence>
<dbReference type="InterPro" id="IPR000744">
    <property type="entry name" value="NSF_attach"/>
</dbReference>
<dbReference type="OrthoDB" id="1723780at2759"/>
<evidence type="ECO:0000313" key="4">
    <source>
        <dbReference type="EMBL" id="CAA0836644.1"/>
    </source>
</evidence>
<dbReference type="Gene3D" id="1.25.40.10">
    <property type="entry name" value="Tetratricopeptide repeat domain"/>
    <property type="match status" value="1"/>
</dbReference>
<dbReference type="Pfam" id="PF14938">
    <property type="entry name" value="SNAP"/>
    <property type="match status" value="1"/>
</dbReference>